<evidence type="ECO:0000313" key="2">
    <source>
        <dbReference type="EMBL" id="QNO41969.1"/>
    </source>
</evidence>
<dbReference type="GO" id="GO:0005829">
    <property type="term" value="C:cytosol"/>
    <property type="evidence" value="ECO:0007669"/>
    <property type="project" value="TreeGrafter"/>
</dbReference>
<gene>
    <name evidence="2" type="ORF">DMCHJJFE_00010</name>
    <name evidence="4" type="ORF">FCDJNEIC_00001</name>
    <name evidence="3" type="ORF">KPMFPNGI_00032</name>
</gene>
<protein>
    <recommendedName>
        <fullName evidence="5">dTDP-4-dehydrorhamnose 3,5-epimerase</fullName>
    </recommendedName>
</protein>
<dbReference type="Gene3D" id="2.60.120.10">
    <property type="entry name" value="Jelly Rolls"/>
    <property type="match status" value="1"/>
</dbReference>
<reference evidence="2" key="1">
    <citation type="submission" date="2020-06" db="EMBL/GenBank/DDBJ databases">
        <title>Unique genomic features of the anaerobic methanotrophic archaea.</title>
        <authorList>
            <person name="Chadwick G.L."/>
            <person name="Skennerton C.T."/>
            <person name="Laso-Perez R."/>
            <person name="Leu A.O."/>
            <person name="Speth D.R."/>
            <person name="Yu H."/>
            <person name="Morgan-Lang C."/>
            <person name="Hatzenpichler R."/>
            <person name="Goudeau D."/>
            <person name="Malmstrom R."/>
            <person name="Brazelton W.J."/>
            <person name="Woyke T."/>
            <person name="Hallam S.J."/>
            <person name="Tyson G.W."/>
            <person name="Wegener G."/>
            <person name="Boetius A."/>
            <person name="Orphan V."/>
        </authorList>
    </citation>
    <scope>NUCLEOTIDE SEQUENCE</scope>
</reference>
<evidence type="ECO:0000313" key="4">
    <source>
        <dbReference type="EMBL" id="QNO42781.1"/>
    </source>
</evidence>
<dbReference type="InterPro" id="IPR011051">
    <property type="entry name" value="RmlC_Cupin_sf"/>
</dbReference>
<dbReference type="GO" id="GO:0000271">
    <property type="term" value="P:polysaccharide biosynthetic process"/>
    <property type="evidence" value="ECO:0007669"/>
    <property type="project" value="TreeGrafter"/>
</dbReference>
<sequence length="158" mass="18010">MKITIEGVQIKELDVIPDERGWLMEILRCDDDIFKQFGQVYLSTAYPGVVKGWHYHKKQTDNFTCVHGMMKVALYDARDGSSTCKNLMELFIGEKNPVLISVPPGVYHGFKGIGTQTAFFVSIPTLPYNYDEPDEYRLPPDTDEIPYDWGLMPGMKHG</sequence>
<dbReference type="PANTHER" id="PTHR21047">
    <property type="entry name" value="DTDP-6-DEOXY-D-GLUCOSE-3,5 EPIMERASE"/>
    <property type="match status" value="1"/>
</dbReference>
<evidence type="ECO:0000256" key="1">
    <source>
        <dbReference type="PIRSR" id="PIRSR600888-3"/>
    </source>
</evidence>
<evidence type="ECO:0000313" key="3">
    <source>
        <dbReference type="EMBL" id="QNO42630.1"/>
    </source>
</evidence>
<dbReference type="Pfam" id="PF00908">
    <property type="entry name" value="dTDP_sugar_isom"/>
    <property type="match status" value="1"/>
</dbReference>
<name>A0A7G9Y1T5_9EURY</name>
<dbReference type="SUPFAM" id="SSF51182">
    <property type="entry name" value="RmlC-like cupins"/>
    <property type="match status" value="1"/>
</dbReference>
<dbReference type="GO" id="GO:0008830">
    <property type="term" value="F:dTDP-4-dehydrorhamnose 3,5-epimerase activity"/>
    <property type="evidence" value="ECO:0007669"/>
    <property type="project" value="InterPro"/>
</dbReference>
<organism evidence="2">
    <name type="scientific">Candidatus Methanogaster sp. ANME-2c ERB4</name>
    <dbReference type="NCBI Taxonomy" id="2759911"/>
    <lineage>
        <taxon>Archaea</taxon>
        <taxon>Methanobacteriati</taxon>
        <taxon>Methanobacteriota</taxon>
        <taxon>Stenosarchaea group</taxon>
        <taxon>Methanomicrobia</taxon>
        <taxon>Methanosarcinales</taxon>
        <taxon>ANME-2 cluster</taxon>
        <taxon>Candidatus Methanogasteraceae</taxon>
        <taxon>Candidatus Methanogaster</taxon>
    </lineage>
</organism>
<dbReference type="InterPro" id="IPR014710">
    <property type="entry name" value="RmlC-like_jellyroll"/>
</dbReference>
<dbReference type="EMBL" id="MT630692">
    <property type="protein sequence ID" value="QNO41969.1"/>
    <property type="molecule type" value="Genomic_DNA"/>
</dbReference>
<evidence type="ECO:0008006" key="5">
    <source>
        <dbReference type="Google" id="ProtNLM"/>
    </source>
</evidence>
<proteinExistence type="predicted"/>
<dbReference type="InterPro" id="IPR000888">
    <property type="entry name" value="RmlC-like"/>
</dbReference>
<dbReference type="EMBL" id="MT630766">
    <property type="protein sequence ID" value="QNO42781.1"/>
    <property type="molecule type" value="Genomic_DNA"/>
</dbReference>
<accession>A0A7G9Y1T5</accession>
<dbReference type="AlphaFoldDB" id="A0A7G9Y1T5"/>
<feature type="site" description="Participates in a stacking interaction with the thymidine ring of dTDP-4-oxo-6-deoxyglucose" evidence="1">
    <location>
        <position position="128"/>
    </location>
</feature>
<dbReference type="EMBL" id="MT630753">
    <property type="protein sequence ID" value="QNO42630.1"/>
    <property type="molecule type" value="Genomic_DNA"/>
</dbReference>
<dbReference type="PANTHER" id="PTHR21047:SF2">
    <property type="entry name" value="THYMIDINE DIPHOSPHO-4-KETO-RHAMNOSE 3,5-EPIMERASE"/>
    <property type="match status" value="1"/>
</dbReference>